<dbReference type="Proteomes" id="UP000269883">
    <property type="component" value="Chromosome"/>
</dbReference>
<dbReference type="PROSITE" id="PS51746">
    <property type="entry name" value="PPM_2"/>
    <property type="match status" value="1"/>
</dbReference>
<reference evidence="2 3" key="1">
    <citation type="journal article" date="2018" name="Sci. Adv.">
        <title>Multi-heme cytochromes provide a pathway for survival in energy-limited environments.</title>
        <authorList>
            <person name="Deng X."/>
            <person name="Dohmae N."/>
            <person name="Nealson K.H."/>
            <person name="Hashimoto K."/>
            <person name="Okamoto A."/>
        </authorList>
    </citation>
    <scope>NUCLEOTIDE SEQUENCE [LARGE SCALE GENOMIC DNA]</scope>
    <source>
        <strain evidence="2 3">IS5</strain>
    </source>
</reference>
<dbReference type="Pfam" id="PF13672">
    <property type="entry name" value="PP2C_2"/>
    <property type="match status" value="1"/>
</dbReference>
<evidence type="ECO:0000313" key="3">
    <source>
        <dbReference type="Proteomes" id="UP000269883"/>
    </source>
</evidence>
<dbReference type="InterPro" id="IPR036457">
    <property type="entry name" value="PPM-type-like_dom_sf"/>
</dbReference>
<dbReference type="AlphaFoldDB" id="A0A2Z6AVJ3"/>
<feature type="domain" description="PPM-type phosphatase" evidence="1">
    <location>
        <begin position="5"/>
        <end position="235"/>
    </location>
</feature>
<protein>
    <submittedName>
        <fullName evidence="2">Protein serine/threonine phosphatase</fullName>
    </submittedName>
</protein>
<dbReference type="SMART" id="SM00332">
    <property type="entry name" value="PP2Cc"/>
    <property type="match status" value="1"/>
</dbReference>
<dbReference type="CDD" id="cd00143">
    <property type="entry name" value="PP2Cc"/>
    <property type="match status" value="1"/>
</dbReference>
<name>A0A2Z6AVJ3_9BACT</name>
<proteinExistence type="predicted"/>
<dbReference type="SUPFAM" id="SSF81606">
    <property type="entry name" value="PP2C-like"/>
    <property type="match status" value="1"/>
</dbReference>
<keyword evidence="3" id="KW-1185">Reference proteome</keyword>
<dbReference type="EMBL" id="AP017378">
    <property type="protein sequence ID" value="BBD07238.1"/>
    <property type="molecule type" value="Genomic_DNA"/>
</dbReference>
<dbReference type="InterPro" id="IPR001932">
    <property type="entry name" value="PPM-type_phosphatase-like_dom"/>
</dbReference>
<gene>
    <name evidence="2" type="ORF">DFE_0512</name>
</gene>
<organism evidence="2 3">
    <name type="scientific">Desulfovibrio ferrophilus</name>
    <dbReference type="NCBI Taxonomy" id="241368"/>
    <lineage>
        <taxon>Bacteria</taxon>
        <taxon>Pseudomonadati</taxon>
        <taxon>Thermodesulfobacteriota</taxon>
        <taxon>Desulfovibrionia</taxon>
        <taxon>Desulfovibrionales</taxon>
        <taxon>Desulfovibrionaceae</taxon>
        <taxon>Desulfovibrio</taxon>
    </lineage>
</organism>
<dbReference type="Gene3D" id="3.60.40.10">
    <property type="entry name" value="PPM-type phosphatase domain"/>
    <property type="match status" value="1"/>
</dbReference>
<dbReference type="KEGG" id="dfl:DFE_0512"/>
<accession>A0A2Z6AVJ3</accession>
<sequence>MNLEAFGLSRVGRVRSNNEDRFLVRHVGRGVLLAVADGIGGQYGGARAAGFAIQSFREFDAEAAPELALNRCMTKANESIYLHRVENPRLRHMGTTLTAVYADPFRAVYIHAGDSRFYLLRDATSTLVTRDHSTLRTMIETGDVTAAMARMHLERDSLEQCLGCPDLEPDRGELRLDAGDVLLVCTDGLYREVADDTMTRTLVGGVPLRLAILELAATALASGARDNFTMVSARI</sequence>
<evidence type="ECO:0000313" key="2">
    <source>
        <dbReference type="EMBL" id="BBD07238.1"/>
    </source>
</evidence>
<dbReference type="SMART" id="SM00331">
    <property type="entry name" value="PP2C_SIG"/>
    <property type="match status" value="1"/>
</dbReference>
<evidence type="ECO:0000259" key="1">
    <source>
        <dbReference type="PROSITE" id="PS51746"/>
    </source>
</evidence>